<evidence type="ECO:0000256" key="1">
    <source>
        <dbReference type="SAM" id="Phobius"/>
    </source>
</evidence>
<comment type="caution">
    <text evidence="2">The sequence shown here is derived from an EMBL/GenBank/DDBJ whole genome shotgun (WGS) entry which is preliminary data.</text>
</comment>
<dbReference type="Proteomes" id="UP000281112">
    <property type="component" value="Unassembled WGS sequence"/>
</dbReference>
<gene>
    <name evidence="2" type="ORF">EES38_21065</name>
</gene>
<dbReference type="EMBL" id="RJVQ01000017">
    <property type="protein sequence ID" value="RQW61088.1"/>
    <property type="molecule type" value="Genomic_DNA"/>
</dbReference>
<proteinExistence type="predicted"/>
<evidence type="ECO:0000313" key="2">
    <source>
        <dbReference type="EMBL" id="RQW61088.1"/>
    </source>
</evidence>
<protein>
    <submittedName>
        <fullName evidence="2">Uncharacterized protein</fullName>
    </submittedName>
</protein>
<evidence type="ECO:0000313" key="3">
    <source>
        <dbReference type="Proteomes" id="UP000281112"/>
    </source>
</evidence>
<organism evidence="2 3">
    <name type="scientific">Vibrio viridaestus</name>
    <dbReference type="NCBI Taxonomy" id="2487322"/>
    <lineage>
        <taxon>Bacteria</taxon>
        <taxon>Pseudomonadati</taxon>
        <taxon>Pseudomonadota</taxon>
        <taxon>Gammaproteobacteria</taxon>
        <taxon>Vibrionales</taxon>
        <taxon>Vibrionaceae</taxon>
        <taxon>Vibrio</taxon>
    </lineage>
</organism>
<feature type="transmembrane region" description="Helical" evidence="1">
    <location>
        <begin position="115"/>
        <end position="138"/>
    </location>
</feature>
<keyword evidence="1" id="KW-0812">Transmembrane</keyword>
<dbReference type="OrthoDB" id="9922340at2"/>
<dbReference type="RefSeq" id="WP_124939176.1">
    <property type="nucleotide sequence ID" value="NZ_RJVQ01000017.1"/>
</dbReference>
<reference evidence="2 3" key="1">
    <citation type="submission" date="2018-11" db="EMBL/GenBank/DDBJ databases">
        <title>Vibrio LJC006 sp. nov., isolated from seawater during the bloom of the enteromorpha.</title>
        <authorList>
            <person name="Liang J."/>
        </authorList>
    </citation>
    <scope>NUCLEOTIDE SEQUENCE [LARGE SCALE GENOMIC DNA]</scope>
    <source>
        <strain evidence="2 3">LJC006</strain>
    </source>
</reference>
<name>A0A3N9TAG7_9VIBR</name>
<dbReference type="AlphaFoldDB" id="A0A3N9TAG7"/>
<accession>A0A3N9TAG7</accession>
<keyword evidence="3" id="KW-1185">Reference proteome</keyword>
<keyword evidence="1" id="KW-0472">Membrane</keyword>
<sequence>MSIILETTVGATAASLANLIQEWSKLREAKKEEELKTPEWQQLEQSYIEHLKWRFEYPKKVFGQQILANWIITFVVLALVVSGLVFSFLQLQYAITLGDMSTLNTNVQIETAGKVSISSSIVGAITLVISLAFFALYLKYVFQIKHTHPPHVSLSETDAESILNKVKETKSDLSAGDMKITGIQVG</sequence>
<keyword evidence="1" id="KW-1133">Transmembrane helix</keyword>
<feature type="transmembrane region" description="Helical" evidence="1">
    <location>
        <begin position="67"/>
        <end position="95"/>
    </location>
</feature>